<proteinExistence type="predicted"/>
<dbReference type="Proteomes" id="UP000555103">
    <property type="component" value="Unassembled WGS sequence"/>
</dbReference>
<sequence>MKTRLSGFITCLFFLLQSGLYLSAQVTVGLSEQPLGGALFQLKTIEDNLSNGDENATQGLGFPRVELTDVYKLYPMYLNDTKYNTDPVEKAKLDLLHKGLMVYNVKGSLITGMYYWDGTQWMALDSTVAIPSAIAALLCDNVTFGKQTLENGVYFETLARVPYSGGNGAVYQEGPIINCEQPQSGEVLVTGLQMQLQSGKLANGSGELIYRIWGTPVGNSPDVARFVISFPTGLAAPNDLVECEVEIGNTAYAKIETHAVVGPLIYNEDQNVPGYGRSITTPDGKWSVRVFVPKPSINYATGYLSDGTTPIGGSGTSDAGTTFEDVDLQLRPNQMEDNTMRIMWAAKILYRGDNTLGKTALLDFTKTDCDNKWGGTTASTVDATWWSYWFILGPRATAPGNVLADQYKTYYNIGWYNTNVFQTGFPELREYLWTRIDETALNRKVKTVYKITFSMGALTTGVSTAPANVAVNDANASKTTVYLKIEQTTSLE</sequence>
<dbReference type="EMBL" id="JACIEP010000027">
    <property type="protein sequence ID" value="MBB4038278.1"/>
    <property type="molecule type" value="Genomic_DNA"/>
</dbReference>
<comment type="caution">
    <text evidence="2">The sequence shown here is derived from an EMBL/GenBank/DDBJ whole genome shotgun (WGS) entry which is preliminary data.</text>
</comment>
<feature type="chain" id="PRO_5032306693" evidence="1">
    <location>
        <begin position="24"/>
        <end position="492"/>
    </location>
</feature>
<evidence type="ECO:0000313" key="2">
    <source>
        <dbReference type="EMBL" id="MBB4038278.1"/>
    </source>
</evidence>
<dbReference type="AlphaFoldDB" id="A0A840CVT7"/>
<feature type="signal peptide" evidence="1">
    <location>
        <begin position="1"/>
        <end position="23"/>
    </location>
</feature>
<dbReference type="RefSeq" id="WP_183309066.1">
    <property type="nucleotide sequence ID" value="NZ_JACIEP010000027.1"/>
</dbReference>
<evidence type="ECO:0000313" key="3">
    <source>
        <dbReference type="Proteomes" id="UP000555103"/>
    </source>
</evidence>
<organism evidence="2 3">
    <name type="scientific">Dysgonomonas hofstadii</name>
    <dbReference type="NCBI Taxonomy" id="637886"/>
    <lineage>
        <taxon>Bacteria</taxon>
        <taxon>Pseudomonadati</taxon>
        <taxon>Bacteroidota</taxon>
        <taxon>Bacteroidia</taxon>
        <taxon>Bacteroidales</taxon>
        <taxon>Dysgonomonadaceae</taxon>
        <taxon>Dysgonomonas</taxon>
    </lineage>
</organism>
<keyword evidence="1" id="KW-0732">Signal</keyword>
<evidence type="ECO:0000256" key="1">
    <source>
        <dbReference type="SAM" id="SignalP"/>
    </source>
</evidence>
<gene>
    <name evidence="2" type="ORF">GGR21_004210</name>
</gene>
<name>A0A840CVT7_9BACT</name>
<reference evidence="2 3" key="1">
    <citation type="submission" date="2020-08" db="EMBL/GenBank/DDBJ databases">
        <title>Genomic Encyclopedia of Type Strains, Phase IV (KMG-IV): sequencing the most valuable type-strain genomes for metagenomic binning, comparative biology and taxonomic classification.</title>
        <authorList>
            <person name="Goeker M."/>
        </authorList>
    </citation>
    <scope>NUCLEOTIDE SEQUENCE [LARGE SCALE GENOMIC DNA]</scope>
    <source>
        <strain evidence="2 3">DSM 104969</strain>
    </source>
</reference>
<keyword evidence="3" id="KW-1185">Reference proteome</keyword>
<protein>
    <submittedName>
        <fullName evidence="2">Uncharacterized protein</fullName>
    </submittedName>
</protein>
<accession>A0A840CVT7</accession>